<dbReference type="RefSeq" id="WP_012693143.1">
    <property type="nucleotide sequence ID" value="NC_012526.1"/>
</dbReference>
<keyword evidence="3" id="KW-1185">Reference proteome</keyword>
<sequence length="135" mass="15330">MKQLMVCAGLLLVSTASAQIQKWEYALLVERVTLPAPGAKGEPLKTLSFTSAGRTITFEDPLVMNSSNDRFFEFFKIDKSKMGAPYAADTQFQDYIGGLGWEMVNHEFRINKEVASNGKFHEVELTFIWYKRPLK</sequence>
<gene>
    <name evidence="2" type="ordered locus">Deide_11191</name>
</gene>
<accession>C1CV03</accession>
<dbReference type="AlphaFoldDB" id="C1CV03"/>
<evidence type="ECO:0000313" key="3">
    <source>
        <dbReference type="Proteomes" id="UP000002208"/>
    </source>
</evidence>
<dbReference type="KEGG" id="ddr:Deide_11191"/>
<proteinExistence type="predicted"/>
<dbReference type="EMBL" id="CP001114">
    <property type="protein sequence ID" value="ACO46020.1"/>
    <property type="molecule type" value="Genomic_DNA"/>
</dbReference>
<reference evidence="2 3" key="1">
    <citation type="journal article" date="2009" name="PLoS Genet.">
        <title>Alliance of proteomics and genomics to unravel the specificities of Sahara bacterium Deinococcus deserti.</title>
        <authorList>
            <person name="de Groot A."/>
            <person name="Dulermo R."/>
            <person name="Ortet P."/>
            <person name="Blanchard L."/>
            <person name="Guerin P."/>
            <person name="Fernandez B."/>
            <person name="Vacherie B."/>
            <person name="Dossat C."/>
            <person name="Jolivet E."/>
            <person name="Siguier P."/>
            <person name="Chandler M."/>
            <person name="Barakat M."/>
            <person name="Dedieu A."/>
            <person name="Barbe V."/>
            <person name="Heulin T."/>
            <person name="Sommer S."/>
            <person name="Achouak W."/>
            <person name="Armengaud J."/>
        </authorList>
    </citation>
    <scope>NUCLEOTIDE SEQUENCE [LARGE SCALE GENOMIC DNA]</scope>
    <source>
        <strain evidence="3">DSM 17065 / CIP 109153 / LMG 22923 / VCD115</strain>
    </source>
</reference>
<evidence type="ECO:0000313" key="2">
    <source>
        <dbReference type="EMBL" id="ACO46020.1"/>
    </source>
</evidence>
<evidence type="ECO:0008006" key="4">
    <source>
        <dbReference type="Google" id="ProtNLM"/>
    </source>
</evidence>
<name>C1CV03_DEIDV</name>
<evidence type="ECO:0000256" key="1">
    <source>
        <dbReference type="SAM" id="SignalP"/>
    </source>
</evidence>
<dbReference type="PaxDb" id="546414-Deide_11191"/>
<dbReference type="Proteomes" id="UP000002208">
    <property type="component" value="Chromosome"/>
</dbReference>
<keyword evidence="1" id="KW-0732">Signal</keyword>
<organism evidence="2 3">
    <name type="scientific">Deinococcus deserti (strain DSM 17065 / CIP 109153 / LMG 22923 / VCD115)</name>
    <dbReference type="NCBI Taxonomy" id="546414"/>
    <lineage>
        <taxon>Bacteria</taxon>
        <taxon>Thermotogati</taxon>
        <taxon>Deinococcota</taxon>
        <taxon>Deinococci</taxon>
        <taxon>Deinococcales</taxon>
        <taxon>Deinococcaceae</taxon>
        <taxon>Deinococcus</taxon>
    </lineage>
</organism>
<feature type="signal peptide" evidence="1">
    <location>
        <begin position="1"/>
        <end position="18"/>
    </location>
</feature>
<dbReference type="HOGENOM" id="CLU_1882315_0_0_0"/>
<protein>
    <recommendedName>
        <fullName evidence="4">DUF4198 domain-containing protein</fullName>
    </recommendedName>
</protein>
<feature type="chain" id="PRO_5002908026" description="DUF4198 domain-containing protein" evidence="1">
    <location>
        <begin position="19"/>
        <end position="135"/>
    </location>
</feature>